<evidence type="ECO:0008006" key="4">
    <source>
        <dbReference type="Google" id="ProtNLM"/>
    </source>
</evidence>
<feature type="transmembrane region" description="Helical" evidence="1">
    <location>
        <begin position="16"/>
        <end position="37"/>
    </location>
</feature>
<evidence type="ECO:0000256" key="1">
    <source>
        <dbReference type="SAM" id="Phobius"/>
    </source>
</evidence>
<proteinExistence type="predicted"/>
<dbReference type="AlphaFoldDB" id="A0A518N185"/>
<keyword evidence="1" id="KW-1133">Transmembrane helix</keyword>
<evidence type="ECO:0000313" key="3">
    <source>
        <dbReference type="Proteomes" id="UP000316584"/>
    </source>
</evidence>
<accession>A0A518N185</accession>
<sequence length="76" mass="8447">MAPRRPSRPTSPARRILLRGITVALLVAVVLYGYTFYRGWQLRDSCTGNGGEWNAELEQCTFRPVLPEPTSPGTTP</sequence>
<dbReference type="OrthoDB" id="5976215at2"/>
<organism evidence="2 3">
    <name type="scientific">Luteimonas granuli</name>
    <dbReference type="NCBI Taxonomy" id="1176533"/>
    <lineage>
        <taxon>Bacteria</taxon>
        <taxon>Pseudomonadati</taxon>
        <taxon>Pseudomonadota</taxon>
        <taxon>Gammaproteobacteria</taxon>
        <taxon>Lysobacterales</taxon>
        <taxon>Lysobacteraceae</taxon>
        <taxon>Luteimonas</taxon>
    </lineage>
</organism>
<evidence type="ECO:0000313" key="2">
    <source>
        <dbReference type="EMBL" id="QDW65681.1"/>
    </source>
</evidence>
<dbReference type="EMBL" id="CP042218">
    <property type="protein sequence ID" value="QDW65681.1"/>
    <property type="molecule type" value="Genomic_DNA"/>
</dbReference>
<gene>
    <name evidence="2" type="ORF">FPZ22_01200</name>
</gene>
<keyword evidence="1" id="KW-0472">Membrane</keyword>
<protein>
    <recommendedName>
        <fullName evidence="4">DUF4124 domain-containing protein</fullName>
    </recommendedName>
</protein>
<name>A0A518N185_9GAMM</name>
<keyword evidence="1" id="KW-0812">Transmembrane</keyword>
<dbReference type="Proteomes" id="UP000316584">
    <property type="component" value="Chromosome"/>
</dbReference>
<keyword evidence="3" id="KW-1185">Reference proteome</keyword>
<reference evidence="2 3" key="1">
    <citation type="submission" date="2019-07" db="EMBL/GenBank/DDBJ databases">
        <title>Full genome sequence of Luteimonas sp. Gr-4.</title>
        <authorList>
            <person name="Im W.-T."/>
        </authorList>
    </citation>
    <scope>NUCLEOTIDE SEQUENCE [LARGE SCALE GENOMIC DNA]</scope>
    <source>
        <strain evidence="2 3">Gr-4</strain>
    </source>
</reference>
<dbReference type="KEGG" id="lug:FPZ22_01200"/>
<dbReference type="RefSeq" id="WP_144889516.1">
    <property type="nucleotide sequence ID" value="NZ_CP042218.1"/>
</dbReference>